<dbReference type="AlphaFoldDB" id="A0A918VP59"/>
<reference evidence="2" key="2">
    <citation type="submission" date="2020-09" db="EMBL/GenBank/DDBJ databases">
        <authorList>
            <person name="Sun Q."/>
            <person name="Kim S."/>
        </authorList>
    </citation>
    <scope>NUCLEOTIDE SEQUENCE</scope>
    <source>
        <strain evidence="2">KCTC 12711</strain>
    </source>
</reference>
<comment type="caution">
    <text evidence="2">The sequence shown here is derived from an EMBL/GenBank/DDBJ whole genome shotgun (WGS) entry which is preliminary data.</text>
</comment>
<keyword evidence="1" id="KW-1133">Transmembrane helix</keyword>
<feature type="transmembrane region" description="Helical" evidence="1">
    <location>
        <begin position="136"/>
        <end position="162"/>
    </location>
</feature>
<dbReference type="RefSeq" id="WP_189400989.1">
    <property type="nucleotide sequence ID" value="NZ_BMXA01000003.1"/>
</dbReference>
<dbReference type="PIRSF" id="PIRSF029393">
    <property type="entry name" value="UCP029393"/>
    <property type="match status" value="1"/>
</dbReference>
<dbReference type="Proteomes" id="UP000614811">
    <property type="component" value="Unassembled WGS sequence"/>
</dbReference>
<gene>
    <name evidence="2" type="ORF">GCM10008090_22340</name>
</gene>
<dbReference type="EMBL" id="BMXA01000003">
    <property type="protein sequence ID" value="GHA12039.1"/>
    <property type="molecule type" value="Genomic_DNA"/>
</dbReference>
<sequence>MKRLFEYIRLVLFVGGVLLGIQVPGFVDQYGQRLQAHTVESERSLSDFQKDADRYFDGSIEKLVSHYQNNPDKVVQQGGGNIGKLYQRQQYLQSAYQAFTASWWSPYVQTLFNPVVDIRAQAVESYDFSVMLNSHAIVTGLIVGLSLGVILELILGLLRLIFNRPARSHRPLRHRPPR</sequence>
<feature type="transmembrane region" description="Helical" evidence="1">
    <location>
        <begin position="7"/>
        <end position="27"/>
    </location>
</feature>
<name>A0A918VP59_9GAMM</name>
<evidence type="ECO:0000256" key="1">
    <source>
        <dbReference type="SAM" id="Phobius"/>
    </source>
</evidence>
<organism evidence="2 3">
    <name type="scientific">Arenicella chitinivorans</name>
    <dbReference type="NCBI Taxonomy" id="1329800"/>
    <lineage>
        <taxon>Bacteria</taxon>
        <taxon>Pseudomonadati</taxon>
        <taxon>Pseudomonadota</taxon>
        <taxon>Gammaproteobacteria</taxon>
        <taxon>Arenicellales</taxon>
        <taxon>Arenicellaceae</taxon>
        <taxon>Arenicella</taxon>
    </lineage>
</organism>
<evidence type="ECO:0000313" key="2">
    <source>
        <dbReference type="EMBL" id="GHA12039.1"/>
    </source>
</evidence>
<keyword evidence="1" id="KW-0472">Membrane</keyword>
<accession>A0A918VP59</accession>
<proteinExistence type="predicted"/>
<keyword evidence="1" id="KW-0812">Transmembrane</keyword>
<dbReference type="Pfam" id="PF11157">
    <property type="entry name" value="DUF2937"/>
    <property type="match status" value="1"/>
</dbReference>
<evidence type="ECO:0000313" key="3">
    <source>
        <dbReference type="Proteomes" id="UP000614811"/>
    </source>
</evidence>
<dbReference type="InterPro" id="IPR016917">
    <property type="entry name" value="UCP029393"/>
</dbReference>
<protein>
    <recommendedName>
        <fullName evidence="4">DUF2937 family protein</fullName>
    </recommendedName>
</protein>
<reference evidence="2" key="1">
    <citation type="journal article" date="2014" name="Int. J. Syst. Evol. Microbiol.">
        <title>Complete genome sequence of Corynebacterium casei LMG S-19264T (=DSM 44701T), isolated from a smear-ripened cheese.</title>
        <authorList>
            <consortium name="US DOE Joint Genome Institute (JGI-PGF)"/>
            <person name="Walter F."/>
            <person name="Albersmeier A."/>
            <person name="Kalinowski J."/>
            <person name="Ruckert C."/>
        </authorList>
    </citation>
    <scope>NUCLEOTIDE SEQUENCE</scope>
    <source>
        <strain evidence="2">KCTC 12711</strain>
    </source>
</reference>
<dbReference type="InterPro" id="IPR022584">
    <property type="entry name" value="DUF2937"/>
</dbReference>
<keyword evidence="3" id="KW-1185">Reference proteome</keyword>
<evidence type="ECO:0008006" key="4">
    <source>
        <dbReference type="Google" id="ProtNLM"/>
    </source>
</evidence>